<organism evidence="1">
    <name type="scientific">Arundo donax</name>
    <name type="common">Giant reed</name>
    <name type="synonym">Donax arundinaceus</name>
    <dbReference type="NCBI Taxonomy" id="35708"/>
    <lineage>
        <taxon>Eukaryota</taxon>
        <taxon>Viridiplantae</taxon>
        <taxon>Streptophyta</taxon>
        <taxon>Embryophyta</taxon>
        <taxon>Tracheophyta</taxon>
        <taxon>Spermatophyta</taxon>
        <taxon>Magnoliopsida</taxon>
        <taxon>Liliopsida</taxon>
        <taxon>Poales</taxon>
        <taxon>Poaceae</taxon>
        <taxon>PACMAD clade</taxon>
        <taxon>Arundinoideae</taxon>
        <taxon>Arundineae</taxon>
        <taxon>Arundo</taxon>
    </lineage>
</organism>
<sequence length="8" mass="887">MTPASQPR</sequence>
<protein>
    <submittedName>
        <fullName evidence="1">Uncharacterized protein</fullName>
    </submittedName>
</protein>
<reference evidence="1" key="1">
    <citation type="submission" date="2014-09" db="EMBL/GenBank/DDBJ databases">
        <authorList>
            <person name="Magalhaes I.L.F."/>
            <person name="Oliveira U."/>
            <person name="Santos F.R."/>
            <person name="Vidigal T.H.D.A."/>
            <person name="Brescovit A.D."/>
            <person name="Santos A.J."/>
        </authorList>
    </citation>
    <scope>NUCLEOTIDE SEQUENCE</scope>
    <source>
        <tissue evidence="1">Shoot tissue taken approximately 20 cm above the soil surface</tissue>
    </source>
</reference>
<name>A0A0A9MMV6_ARUDO</name>
<reference evidence="1" key="2">
    <citation type="journal article" date="2015" name="Data Brief">
        <title>Shoot transcriptome of the giant reed, Arundo donax.</title>
        <authorList>
            <person name="Barrero R.A."/>
            <person name="Guerrero F.D."/>
            <person name="Moolhuijzen P."/>
            <person name="Goolsby J.A."/>
            <person name="Tidwell J."/>
            <person name="Bellgard S.E."/>
            <person name="Bellgard M.I."/>
        </authorList>
    </citation>
    <scope>NUCLEOTIDE SEQUENCE</scope>
    <source>
        <tissue evidence="1">Shoot tissue taken approximately 20 cm above the soil surface</tissue>
    </source>
</reference>
<evidence type="ECO:0000313" key="1">
    <source>
        <dbReference type="EMBL" id="JAE33337.1"/>
    </source>
</evidence>
<accession>A0A0A9MMV6</accession>
<proteinExistence type="predicted"/>
<dbReference type="EMBL" id="GBRH01164559">
    <property type="protein sequence ID" value="JAE33337.1"/>
    <property type="molecule type" value="Transcribed_RNA"/>
</dbReference>